<evidence type="ECO:0000256" key="1">
    <source>
        <dbReference type="SAM" id="MobiDB-lite"/>
    </source>
</evidence>
<proteinExistence type="evidence at transcript level"/>
<feature type="compositionally biased region" description="Acidic residues" evidence="1">
    <location>
        <begin position="29"/>
        <end position="49"/>
    </location>
</feature>
<dbReference type="EMBL" id="KU643158">
    <property type="protein sequence ID" value="AOF40250.1"/>
    <property type="molecule type" value="mRNA"/>
</dbReference>
<keyword evidence="2" id="KW-0732">Signal</keyword>
<dbReference type="AlphaFoldDB" id="A0A1B3IJ71"/>
<protein>
    <submittedName>
        <fullName evidence="3">Venom peptide Hta4</fullName>
    </submittedName>
</protein>
<feature type="chain" id="PRO_5008548570" evidence="2">
    <location>
        <begin position="21"/>
        <end position="71"/>
    </location>
</feature>
<feature type="signal peptide" evidence="2">
    <location>
        <begin position="1"/>
        <end position="20"/>
    </location>
</feature>
<organism evidence="3">
    <name type="scientific">Hadogenes troglodytes</name>
    <dbReference type="NCBI Taxonomy" id="1577150"/>
    <lineage>
        <taxon>Eukaryota</taxon>
        <taxon>Metazoa</taxon>
        <taxon>Ecdysozoa</taxon>
        <taxon>Arthropoda</taxon>
        <taxon>Chelicerata</taxon>
        <taxon>Arachnida</taxon>
        <taxon>Scorpiones</taxon>
        <taxon>Iurida</taxon>
        <taxon>Scorpionoidea</taxon>
        <taxon>Hemiscorpiidae</taxon>
        <taxon>Hadogenes</taxon>
    </lineage>
</organism>
<evidence type="ECO:0000256" key="2">
    <source>
        <dbReference type="SAM" id="SignalP"/>
    </source>
</evidence>
<reference evidence="3" key="1">
    <citation type="journal article" date="2016" name="J. Proteomics">
        <title>Transcriptomic analysis of the venom glands from the scorpion Hadogenes troglodytes revealed unique and extremely high diversity of the venom peptides.</title>
        <authorList>
            <person name="Zhong J."/>
            <person name="Zeng X.C."/>
            <person name="Zeng X."/>
            <person name="Nie Y."/>
            <person name="Zhang L."/>
            <person name="Wu S."/>
            <person name="Bao A."/>
        </authorList>
    </citation>
    <scope>NUCLEOTIDE SEQUENCE</scope>
</reference>
<sequence length="71" mass="8318">MMSRIILCVLLCQLVQRSFSMKENNDVQALDEDKLDNEDLGDDADDADYSEDDMHLLDAWEELLNEFEDIY</sequence>
<evidence type="ECO:0000313" key="3">
    <source>
        <dbReference type="EMBL" id="AOF40250.1"/>
    </source>
</evidence>
<feature type="region of interest" description="Disordered" evidence="1">
    <location>
        <begin position="28"/>
        <end position="49"/>
    </location>
</feature>
<name>A0A1B3IJ71_9SCOR</name>
<accession>A0A1B3IJ71</accession>